<reference evidence="3" key="2">
    <citation type="journal article" date="2022" name="Microb. Genom.">
        <title>A chromosome-scale genome assembly of the tomato pathogen Cladosporium fulvum reveals a compartmentalized genome architecture and the presence of a dispensable chromosome.</title>
        <authorList>
            <person name="Zaccaron A.Z."/>
            <person name="Chen L.H."/>
            <person name="Samaras A."/>
            <person name="Stergiopoulos I."/>
        </authorList>
    </citation>
    <scope>NUCLEOTIDE SEQUENCE</scope>
    <source>
        <strain evidence="3">Race5_Kim</strain>
    </source>
</reference>
<keyword evidence="2" id="KW-0472">Membrane</keyword>
<evidence type="ECO:0000313" key="3">
    <source>
        <dbReference type="EMBL" id="UJO12706.1"/>
    </source>
</evidence>
<feature type="region of interest" description="Disordered" evidence="1">
    <location>
        <begin position="40"/>
        <end position="174"/>
    </location>
</feature>
<feature type="compositionally biased region" description="Basic and acidic residues" evidence="1">
    <location>
        <begin position="386"/>
        <end position="397"/>
    </location>
</feature>
<dbReference type="OMA" id="SGVEMWR"/>
<dbReference type="GeneID" id="71979951"/>
<feature type="transmembrane region" description="Helical" evidence="2">
    <location>
        <begin position="279"/>
        <end position="300"/>
    </location>
</feature>
<dbReference type="EMBL" id="CP090163">
    <property type="protein sequence ID" value="UJO12706.1"/>
    <property type="molecule type" value="Genomic_DNA"/>
</dbReference>
<feature type="compositionally biased region" description="Polar residues" evidence="1">
    <location>
        <begin position="158"/>
        <end position="168"/>
    </location>
</feature>
<protein>
    <submittedName>
        <fullName evidence="3">Uncharacterized protein</fullName>
    </submittedName>
</protein>
<accession>A0A9Q8P4D5</accession>
<organism evidence="3 4">
    <name type="scientific">Passalora fulva</name>
    <name type="common">Tomato leaf mold</name>
    <name type="synonym">Cladosporium fulvum</name>
    <dbReference type="NCBI Taxonomy" id="5499"/>
    <lineage>
        <taxon>Eukaryota</taxon>
        <taxon>Fungi</taxon>
        <taxon>Dikarya</taxon>
        <taxon>Ascomycota</taxon>
        <taxon>Pezizomycotina</taxon>
        <taxon>Dothideomycetes</taxon>
        <taxon>Dothideomycetidae</taxon>
        <taxon>Mycosphaerellales</taxon>
        <taxon>Mycosphaerellaceae</taxon>
        <taxon>Fulvia</taxon>
    </lineage>
</organism>
<dbReference type="KEGG" id="ffu:CLAFUR5_00073"/>
<feature type="compositionally biased region" description="Basic and acidic residues" evidence="1">
    <location>
        <begin position="443"/>
        <end position="458"/>
    </location>
</feature>
<feature type="region of interest" description="Disordered" evidence="1">
    <location>
        <begin position="386"/>
        <end position="458"/>
    </location>
</feature>
<dbReference type="AlphaFoldDB" id="A0A9Q8P4D5"/>
<evidence type="ECO:0000313" key="4">
    <source>
        <dbReference type="Proteomes" id="UP000756132"/>
    </source>
</evidence>
<sequence>MPALINQTVTIVNKSGKIVSTSKHLVNVFNEAKSAYNERKAEIHATRTKEREDKEKERKARKQLDALTLEDEDDRKSQVSRRSSKRGSDDGTSVRRKPVPSQAGTRPPVERGVSDSFYANDRPRHSTHRPSPLRKDSGLIYDDNDDPQVGELMRRNTDGMQLKSQRPTTPRRRASCDDIDMDLAYGELPPPLPESRREDQLELKEKMNYLQRLLDEGNCMQHSVTAIIDNLQKNPDALAAVALTLAEISNIAAKMAPGALATMKGSFPAILALLASPQFAIAAGVGVGVTIIAFGGYKIIKKIKANRSEEKLLEAGGIPAEAELGPVEGPFEEEDQLREISRIELWRRGIADEQINSVGTSVDGEFITPVATRTLIEDGRLTEADLKPLDTRSERSAKTRKSRKAKSEVSSASKRSSGTKATATKGNGNGKKEPSVLRSLFKGRSEMKREREREVVYV</sequence>
<keyword evidence="2" id="KW-1133">Transmembrane helix</keyword>
<evidence type="ECO:0000256" key="2">
    <source>
        <dbReference type="SAM" id="Phobius"/>
    </source>
</evidence>
<reference evidence="3" key="1">
    <citation type="submission" date="2021-12" db="EMBL/GenBank/DDBJ databases">
        <authorList>
            <person name="Zaccaron A."/>
            <person name="Stergiopoulos I."/>
        </authorList>
    </citation>
    <scope>NUCLEOTIDE SEQUENCE</scope>
    <source>
        <strain evidence="3">Race5_Kim</strain>
    </source>
</reference>
<dbReference type="OrthoDB" id="5402307at2759"/>
<keyword evidence="2" id="KW-0812">Transmembrane</keyword>
<proteinExistence type="predicted"/>
<dbReference type="Proteomes" id="UP000756132">
    <property type="component" value="Chromosome 1"/>
</dbReference>
<keyword evidence="4" id="KW-1185">Reference proteome</keyword>
<dbReference type="RefSeq" id="XP_047757072.1">
    <property type="nucleotide sequence ID" value="XM_047899221.1"/>
</dbReference>
<feature type="compositionally biased region" description="Basic and acidic residues" evidence="1">
    <location>
        <begin position="40"/>
        <end position="64"/>
    </location>
</feature>
<gene>
    <name evidence="3" type="ORF">CLAFUR5_00073</name>
</gene>
<name>A0A9Q8P4D5_PASFU</name>
<evidence type="ECO:0000256" key="1">
    <source>
        <dbReference type="SAM" id="MobiDB-lite"/>
    </source>
</evidence>